<dbReference type="EMBL" id="GBRD01001717">
    <property type="protein sequence ID" value="JAG64104.1"/>
    <property type="molecule type" value="Transcribed_RNA"/>
</dbReference>
<keyword evidence="2" id="KW-0808">Transferase</keyword>
<evidence type="ECO:0000256" key="1">
    <source>
        <dbReference type="SAM" id="MobiDB-lite"/>
    </source>
</evidence>
<gene>
    <name evidence="2" type="primary">PRKDC_2</name>
    <name evidence="2" type="ORF">CM83_99593</name>
</gene>
<accession>A0A0A9WU22</accession>
<keyword evidence="2" id="KW-0418">Kinase</keyword>
<dbReference type="GO" id="GO:0016301">
    <property type="term" value="F:kinase activity"/>
    <property type="evidence" value="ECO:0007669"/>
    <property type="project" value="UniProtKB-KW"/>
</dbReference>
<organism evidence="2">
    <name type="scientific">Lygus hesperus</name>
    <name type="common">Western plant bug</name>
    <dbReference type="NCBI Taxonomy" id="30085"/>
    <lineage>
        <taxon>Eukaryota</taxon>
        <taxon>Metazoa</taxon>
        <taxon>Ecdysozoa</taxon>
        <taxon>Arthropoda</taxon>
        <taxon>Hexapoda</taxon>
        <taxon>Insecta</taxon>
        <taxon>Pterygota</taxon>
        <taxon>Neoptera</taxon>
        <taxon>Paraneoptera</taxon>
        <taxon>Hemiptera</taxon>
        <taxon>Heteroptera</taxon>
        <taxon>Panheteroptera</taxon>
        <taxon>Cimicomorpha</taxon>
        <taxon>Miridae</taxon>
        <taxon>Mirini</taxon>
        <taxon>Lygus</taxon>
    </lineage>
</organism>
<feature type="non-terminal residue" evidence="2">
    <location>
        <position position="1"/>
    </location>
</feature>
<dbReference type="AlphaFoldDB" id="A0A0A9WU22"/>
<dbReference type="EMBL" id="GBHO01035254">
    <property type="protein sequence ID" value="JAG08350.1"/>
    <property type="molecule type" value="Transcribed_RNA"/>
</dbReference>
<proteinExistence type="predicted"/>
<reference evidence="2" key="2">
    <citation type="submission" date="2014-07" db="EMBL/GenBank/DDBJ databases">
        <authorList>
            <person name="Hull J."/>
        </authorList>
    </citation>
    <scope>NUCLEOTIDE SEQUENCE</scope>
</reference>
<name>A0A0A9WU22_LYGHE</name>
<reference evidence="3" key="3">
    <citation type="submission" date="2014-09" db="EMBL/GenBank/DDBJ databases">
        <authorList>
            <person name="Magalhaes I.L.F."/>
            <person name="Oliveira U."/>
            <person name="Santos F.R."/>
            <person name="Vidigal T.H.D.A."/>
            <person name="Brescovit A.D."/>
            <person name="Santos A.J."/>
        </authorList>
    </citation>
    <scope>NUCLEOTIDE SEQUENCE</scope>
</reference>
<sequence>RGFLIFVIFVLQRDSIIYSAVFLKRKNLCSMEKGKNQLFLVVTLVISGLVSLTSGATPVPIPEDQVVDVSLLEPDPFVIYKVRHYQGQRWKNVLIPPGRDPNIRPDDITVEIGEANLPQLEPNIPPDDVERKKRSFGSMSRLFNRG</sequence>
<reference evidence="2" key="1">
    <citation type="journal article" date="2014" name="PLoS ONE">
        <title>Transcriptome-Based Identification of ABC Transporters in the Western Tarnished Plant Bug Lygus hesperus.</title>
        <authorList>
            <person name="Hull J.J."/>
            <person name="Chaney K."/>
            <person name="Geib S.M."/>
            <person name="Fabrick J.A."/>
            <person name="Brent C.S."/>
            <person name="Walsh D."/>
            <person name="Lavine L.C."/>
        </authorList>
    </citation>
    <scope>NUCLEOTIDE SEQUENCE</scope>
</reference>
<protein>
    <submittedName>
        <fullName evidence="2">DNA-dependent protein kinase catalytic subunit</fullName>
    </submittedName>
</protein>
<feature type="region of interest" description="Disordered" evidence="1">
    <location>
        <begin position="119"/>
        <end position="146"/>
    </location>
</feature>
<evidence type="ECO:0000313" key="2">
    <source>
        <dbReference type="EMBL" id="JAG08350.1"/>
    </source>
</evidence>
<evidence type="ECO:0000313" key="3">
    <source>
        <dbReference type="EMBL" id="JAG64104.1"/>
    </source>
</evidence>